<protein>
    <submittedName>
        <fullName evidence="2">Sulfatase</fullName>
    </submittedName>
</protein>
<dbReference type="PANTHER" id="PTHR43751:SF3">
    <property type="entry name" value="SULFATASE N-TERMINAL DOMAIN-CONTAINING PROTEIN"/>
    <property type="match status" value="1"/>
</dbReference>
<dbReference type="RefSeq" id="WP_014650187.1">
    <property type="nucleotide sequence ID" value="NC_017672.3"/>
</dbReference>
<dbReference type="Pfam" id="PF00884">
    <property type="entry name" value="Sulfatase"/>
    <property type="match status" value="1"/>
</dbReference>
<dbReference type="InterPro" id="IPR017850">
    <property type="entry name" value="Alkaline_phosphatase_core_sf"/>
</dbReference>
<dbReference type="HOGENOM" id="CLU_006332_14_1_9"/>
<dbReference type="InterPro" id="IPR052701">
    <property type="entry name" value="GAG_Ulvan_Degrading_Sulfatases"/>
</dbReference>
<dbReference type="Gene3D" id="3.40.720.10">
    <property type="entry name" value="Alkaline Phosphatase, subunit A"/>
    <property type="match status" value="1"/>
</dbReference>
<dbReference type="SUPFAM" id="SSF53649">
    <property type="entry name" value="Alkaline phosphatase-like"/>
    <property type="match status" value="1"/>
</dbReference>
<dbReference type="KEGG" id="pmw:B2K_10310"/>
<dbReference type="PATRIC" id="fig|997761.3.peg.1998"/>
<name>I0BFG5_9BACL</name>
<sequence>MRMLFLDLDSTSPDHLGCYGYHRNTSPNIDKIASQGIRFTNYYTSDAPCAPSRTALMSGQFGIRNGLVGHGGTAGDMKLEGEKREIMGRLTRGEAFPSYLQLISGLNTTLISPFPQRHSTFAFYAGFNEIINTGRLGNESAEHVAPVALDWIERNAAKDDWFLYVNFWDPHTPYRAPLEYGNPFTNEPLPEWLTEDVLERHKQQVGSHSARELNIDYQNKTYDNATSENFPRHPGEILNMDDMRRMIDGYDCGIRYMDDHLGKLFEALEKQGVMDDLIIIISADHGENMGQLGIYGEHATADQGTCRIPMIIRWPGMKGGIVDEGLHYHLDLPPTVVDLLGQTPMPNWDGVSYAPVIRDGLDCGRDYLVVSQCAHVVQRSVRFGDWMYIRSYHDGFHLFDKEMLFNLKDDPKEQHNVAAENRNVCREAVYLLNEWHDEMMERSGDDRDPLWTVMKEGGPFHAKGYLQGYMKRLQETGRGDKAEELAHKHPREFAQQPHEIYQLIGQSIAKRMAGK</sequence>
<dbReference type="Proteomes" id="UP000007392">
    <property type="component" value="Chromosome"/>
</dbReference>
<proteinExistence type="predicted"/>
<accession>I0BFG5</accession>
<dbReference type="CDD" id="cd16148">
    <property type="entry name" value="sulfatase_like"/>
    <property type="match status" value="1"/>
</dbReference>
<dbReference type="PANTHER" id="PTHR43751">
    <property type="entry name" value="SULFATASE"/>
    <property type="match status" value="1"/>
</dbReference>
<reference evidence="2 3" key="1">
    <citation type="submission" date="2013-06" db="EMBL/GenBank/DDBJ databases">
        <title>Complete genome sequence of Paenibacillus mucilaginosus K02.</title>
        <authorList>
            <person name="Xiao B."/>
            <person name="Sun L."/>
            <person name="Xiao L."/>
            <person name="Lian B."/>
        </authorList>
    </citation>
    <scope>NUCLEOTIDE SEQUENCE [LARGE SCALE GENOMIC DNA]</scope>
    <source>
        <strain evidence="2 3">K02</strain>
    </source>
</reference>
<feature type="domain" description="Sulfatase N-terminal" evidence="1">
    <location>
        <begin position="8"/>
        <end position="341"/>
    </location>
</feature>
<dbReference type="InterPro" id="IPR000917">
    <property type="entry name" value="Sulfatase_N"/>
</dbReference>
<evidence type="ECO:0000313" key="2">
    <source>
        <dbReference type="EMBL" id="AFH61112.1"/>
    </source>
</evidence>
<evidence type="ECO:0000259" key="1">
    <source>
        <dbReference type="Pfam" id="PF00884"/>
    </source>
</evidence>
<organism evidence="2 3">
    <name type="scientific">Paenibacillus mucilaginosus K02</name>
    <dbReference type="NCBI Taxonomy" id="997761"/>
    <lineage>
        <taxon>Bacteria</taxon>
        <taxon>Bacillati</taxon>
        <taxon>Bacillota</taxon>
        <taxon>Bacilli</taxon>
        <taxon>Bacillales</taxon>
        <taxon>Paenibacillaceae</taxon>
        <taxon>Paenibacillus</taxon>
    </lineage>
</organism>
<dbReference type="AlphaFoldDB" id="I0BFG5"/>
<dbReference type="EMBL" id="CP003422">
    <property type="protein sequence ID" value="AFH61112.1"/>
    <property type="molecule type" value="Genomic_DNA"/>
</dbReference>
<dbReference type="OrthoDB" id="9762324at2"/>
<gene>
    <name evidence="2" type="ORF">B2K_10310</name>
</gene>
<evidence type="ECO:0000313" key="3">
    <source>
        <dbReference type="Proteomes" id="UP000007392"/>
    </source>
</evidence>